<dbReference type="PANTHER" id="PTHR12110">
    <property type="entry name" value="HYDROXYPYRUVATE ISOMERASE"/>
    <property type="match status" value="1"/>
</dbReference>
<keyword evidence="3" id="KW-1185">Reference proteome</keyword>
<dbReference type="InterPro" id="IPR013022">
    <property type="entry name" value="Xyl_isomerase-like_TIM-brl"/>
</dbReference>
<dbReference type="Proteomes" id="UP000199103">
    <property type="component" value="Chromosome I"/>
</dbReference>
<dbReference type="Pfam" id="PF01261">
    <property type="entry name" value="AP_endonuc_2"/>
    <property type="match status" value="1"/>
</dbReference>
<accession>A0A1H1TMW8</accession>
<sequence length="286" mass="31348">MAKIGVQAMMLKQQVAERGAYDVWKQLSEIGFSVVEVSQIELDDKNRDDIARAGDEFGMSVAAISAGMGETGGGGNDSLRESFDKIVSDCQTLGSSRVRIGMLPMPSLASKEALIAFAHDAGEMARRLADHGIILSYHNHHVEFARMDGQHILDLIRAEAPDLKFELDVHWIHRGGMDPVTVLKKYAGVVDLVHLKDYRIGLPPADAFEALAAGDRKVWAEHWGNLVQFAEVGQGNLDFAGVVEAGVDGGAEYLLIEQDQQYGRDIFDCLTDSREHLIKLGYADLL</sequence>
<evidence type="ECO:0000313" key="3">
    <source>
        <dbReference type="Proteomes" id="UP000199103"/>
    </source>
</evidence>
<dbReference type="InterPro" id="IPR036237">
    <property type="entry name" value="Xyl_isomerase-like_sf"/>
</dbReference>
<dbReference type="RefSeq" id="WP_091525062.1">
    <property type="nucleotide sequence ID" value="NZ_LT629772.1"/>
</dbReference>
<evidence type="ECO:0000259" key="1">
    <source>
        <dbReference type="Pfam" id="PF01261"/>
    </source>
</evidence>
<name>A0A1H1TMW8_9ACTN</name>
<dbReference type="OrthoDB" id="5182842at2"/>
<gene>
    <name evidence="2" type="ORF">SAMN04489812_2460</name>
</gene>
<reference evidence="2 3" key="1">
    <citation type="submission" date="2016-10" db="EMBL/GenBank/DDBJ databases">
        <authorList>
            <person name="de Groot N.N."/>
        </authorList>
    </citation>
    <scope>NUCLEOTIDE SEQUENCE [LARGE SCALE GENOMIC DNA]</scope>
    <source>
        <strain evidence="2 3">DSM 21800</strain>
    </source>
</reference>
<dbReference type="InterPro" id="IPR050312">
    <property type="entry name" value="IolE/XylAMocC-like"/>
</dbReference>
<dbReference type="GO" id="GO:0016853">
    <property type="term" value="F:isomerase activity"/>
    <property type="evidence" value="ECO:0007669"/>
    <property type="project" value="UniProtKB-KW"/>
</dbReference>
<protein>
    <submittedName>
        <fullName evidence="2">Sugar phosphate isomerase/epimerase</fullName>
    </submittedName>
</protein>
<dbReference type="SUPFAM" id="SSF51658">
    <property type="entry name" value="Xylose isomerase-like"/>
    <property type="match status" value="1"/>
</dbReference>
<dbReference type="EMBL" id="LT629772">
    <property type="protein sequence ID" value="SDS61613.1"/>
    <property type="molecule type" value="Genomic_DNA"/>
</dbReference>
<dbReference type="PANTHER" id="PTHR12110:SF41">
    <property type="entry name" value="INOSOSE DEHYDRATASE"/>
    <property type="match status" value="1"/>
</dbReference>
<dbReference type="AlphaFoldDB" id="A0A1H1TMW8"/>
<keyword evidence="2" id="KW-0413">Isomerase</keyword>
<proteinExistence type="predicted"/>
<dbReference type="STRING" id="630515.SAMN04489812_2460"/>
<organism evidence="2 3">
    <name type="scientific">Microlunatus soli</name>
    <dbReference type="NCBI Taxonomy" id="630515"/>
    <lineage>
        <taxon>Bacteria</taxon>
        <taxon>Bacillati</taxon>
        <taxon>Actinomycetota</taxon>
        <taxon>Actinomycetes</taxon>
        <taxon>Propionibacteriales</taxon>
        <taxon>Propionibacteriaceae</taxon>
        <taxon>Microlunatus</taxon>
    </lineage>
</organism>
<dbReference type="Gene3D" id="3.20.20.150">
    <property type="entry name" value="Divalent-metal-dependent TIM barrel enzymes"/>
    <property type="match status" value="1"/>
</dbReference>
<evidence type="ECO:0000313" key="2">
    <source>
        <dbReference type="EMBL" id="SDS61613.1"/>
    </source>
</evidence>
<feature type="domain" description="Xylose isomerase-like TIM barrel" evidence="1">
    <location>
        <begin position="25"/>
        <end position="244"/>
    </location>
</feature>